<keyword evidence="2" id="KW-1185">Reference proteome</keyword>
<dbReference type="OrthoDB" id="508532at2"/>
<dbReference type="AlphaFoldDB" id="M1WYH0"/>
<comment type="caution">
    <text evidence="1">The sequence shown here is derived from an EMBL/GenBank/DDBJ whole genome shotgun (WGS) entry which is preliminary data.</text>
</comment>
<evidence type="ECO:0000313" key="2">
    <source>
        <dbReference type="Proteomes" id="UP000053051"/>
    </source>
</evidence>
<dbReference type="STRING" id="1165094.RINTHH_7070"/>
<sequence>MKVSLKRIEATLYDLERVSASKTGNHPRRPLSFRISVKTQLPETSAPSSSKEEEGADSDFFVKHISVQTFPARAREREFSNRLKFKHPSFKNYHYGVNPALAINLLREIQTDIAQWQEELQIIVRQIQDIYLEGPIVNGWLESYKRESETQGMATLRHGEVERLMNYVEEICADQEKISYQLSRTCYRLCALDSAGKVWSRPCPTEQVPSVSMALARYQKLRQLLGRKQSLENGLSQLAETLTTLHGHLQKLEPDKEREKN</sequence>
<reference evidence="2" key="2">
    <citation type="submission" date="2016-01" db="EMBL/GenBank/DDBJ databases">
        <title>Diatom-associated endosymboitic cyanobacterium lacks core nitrogen metabolism enzymes.</title>
        <authorList>
            <person name="Hilton J.A."/>
            <person name="Foster R.A."/>
            <person name="Tripp H.J."/>
            <person name="Carter B.J."/>
            <person name="Zehr J.P."/>
            <person name="Villareal T.A."/>
        </authorList>
    </citation>
    <scope>NUCLEOTIDE SEQUENCE [LARGE SCALE GENOMIC DNA]</scope>
    <source>
        <strain evidence="2">HH01</strain>
    </source>
</reference>
<dbReference type="EMBL" id="CAIY01000028">
    <property type="protein sequence ID" value="CCH66862.1"/>
    <property type="molecule type" value="Genomic_DNA"/>
</dbReference>
<dbReference type="Proteomes" id="UP000053051">
    <property type="component" value="Unassembled WGS sequence"/>
</dbReference>
<proteinExistence type="predicted"/>
<accession>M1WYH0</accession>
<reference evidence="1 2" key="1">
    <citation type="submission" date="2012-05" db="EMBL/GenBank/DDBJ databases">
        <authorList>
            <person name="Hilton J."/>
        </authorList>
    </citation>
    <scope>NUCLEOTIDE SEQUENCE [LARGE SCALE GENOMIC DNA]</scope>
    <source>
        <strain evidence="1 2">HH01</strain>
    </source>
</reference>
<dbReference type="RefSeq" id="WP_008232779.1">
    <property type="nucleotide sequence ID" value="NZ_CAIY01000028.1"/>
</dbReference>
<evidence type="ECO:0000313" key="1">
    <source>
        <dbReference type="EMBL" id="CCH66862.1"/>
    </source>
</evidence>
<gene>
    <name evidence="1" type="ORF">RINTHH_7070</name>
</gene>
<organism evidence="1 2">
    <name type="scientific">Richelia intracellularis HH01</name>
    <dbReference type="NCBI Taxonomy" id="1165094"/>
    <lineage>
        <taxon>Bacteria</taxon>
        <taxon>Bacillati</taxon>
        <taxon>Cyanobacteriota</taxon>
        <taxon>Cyanophyceae</taxon>
        <taxon>Nostocales</taxon>
        <taxon>Nostocaceae</taxon>
        <taxon>Richelia</taxon>
    </lineage>
</organism>
<protein>
    <submittedName>
        <fullName evidence="1">Uncharacterized protein</fullName>
    </submittedName>
</protein>
<name>M1WYH0_9NOST</name>